<dbReference type="PANTHER" id="PTHR33677:SF5">
    <property type="entry name" value="TRANSCRIPTIONAL REPRESSOR FRMR"/>
    <property type="match status" value="1"/>
</dbReference>
<name>V6Z7E4_STRAG</name>
<dbReference type="PANTHER" id="PTHR33677">
    <property type="entry name" value="TRANSCRIPTIONAL REPRESSOR FRMR-RELATED"/>
    <property type="match status" value="1"/>
</dbReference>
<gene>
    <name evidence="2" type="ORF">SAG0136_10200</name>
</gene>
<dbReference type="CDD" id="cd10155">
    <property type="entry name" value="BsYrkD-like_DUF156"/>
    <property type="match status" value="1"/>
</dbReference>
<organism evidence="2 3">
    <name type="scientific">Streptococcus agalactiae LMG 14747</name>
    <dbReference type="NCBI Taxonomy" id="1154860"/>
    <lineage>
        <taxon>Bacteria</taxon>
        <taxon>Bacillati</taxon>
        <taxon>Bacillota</taxon>
        <taxon>Bacilli</taxon>
        <taxon>Lactobacillales</taxon>
        <taxon>Streptococcaceae</taxon>
        <taxon>Streptococcus</taxon>
    </lineage>
</organism>
<dbReference type="Proteomes" id="UP000018482">
    <property type="component" value="Unassembled WGS sequence"/>
</dbReference>
<keyword evidence="1" id="KW-0175">Coiled coil</keyword>
<protein>
    <recommendedName>
        <fullName evidence="4">Copper-sensing transcriptional repressor CsoR</fullName>
    </recommendedName>
</protein>
<dbReference type="GO" id="GO:0045892">
    <property type="term" value="P:negative regulation of DNA-templated transcription"/>
    <property type="evidence" value="ECO:0007669"/>
    <property type="project" value="UniProtKB-ARBA"/>
</dbReference>
<accession>V6Z7E4</accession>
<evidence type="ECO:0008006" key="4">
    <source>
        <dbReference type="Google" id="ProtNLM"/>
    </source>
</evidence>
<dbReference type="InterPro" id="IPR003735">
    <property type="entry name" value="Metal_Tscrpt_repr"/>
</dbReference>
<feature type="coiled-coil region" evidence="1">
    <location>
        <begin position="17"/>
        <end position="44"/>
    </location>
</feature>
<proteinExistence type="predicted"/>
<reference evidence="2 3" key="1">
    <citation type="submission" date="2013-05" db="EMBL/GenBank/DDBJ databases">
        <authorList>
            <person name="Richards V.P."/>
            <person name="Durkin S.A.S."/>
            <person name="Kim M."/>
            <person name="Pavinski Bitar P.D."/>
            <person name="Stanhope M.J."/>
            <person name="Town C.D."/>
            <person name="Venter J.C."/>
        </authorList>
    </citation>
    <scope>NUCLEOTIDE SEQUENCE [LARGE SCALE GENOMIC DNA]</scope>
    <source>
        <strain evidence="2 3">LMG 14747</strain>
    </source>
</reference>
<dbReference type="EMBL" id="ANQC01000135">
    <property type="protein sequence ID" value="ESV55549.1"/>
    <property type="molecule type" value="Genomic_DNA"/>
</dbReference>
<dbReference type="InterPro" id="IPR038390">
    <property type="entry name" value="Metal_Tscrpt_repr_sf"/>
</dbReference>
<dbReference type="Pfam" id="PF02583">
    <property type="entry name" value="Trns_repr_metal"/>
    <property type="match status" value="1"/>
</dbReference>
<dbReference type="GO" id="GO:0003677">
    <property type="term" value="F:DNA binding"/>
    <property type="evidence" value="ECO:0007669"/>
    <property type="project" value="InterPro"/>
</dbReference>
<dbReference type="Gene3D" id="1.20.58.1000">
    <property type="entry name" value="Metal-sensitive repressor, helix protomer"/>
    <property type="match status" value="1"/>
</dbReference>
<dbReference type="eggNOG" id="COG1937">
    <property type="taxonomic scope" value="Bacteria"/>
</dbReference>
<sequence>MTFFEASSTIWDMNTDNKKMINRLKRAEGQLRGIQKMIEEEQECIDIVTQLSAVRSSINSMMGLVIAQKVQSCIENPSDNPEEQEVRLQEAIKLIVKK</sequence>
<evidence type="ECO:0000256" key="1">
    <source>
        <dbReference type="SAM" id="Coils"/>
    </source>
</evidence>
<dbReference type="AlphaFoldDB" id="V6Z7E4"/>
<evidence type="ECO:0000313" key="3">
    <source>
        <dbReference type="Proteomes" id="UP000018482"/>
    </source>
</evidence>
<evidence type="ECO:0000313" key="2">
    <source>
        <dbReference type="EMBL" id="ESV55549.1"/>
    </source>
</evidence>
<dbReference type="GO" id="GO:0046872">
    <property type="term" value="F:metal ion binding"/>
    <property type="evidence" value="ECO:0007669"/>
    <property type="project" value="InterPro"/>
</dbReference>
<comment type="caution">
    <text evidence="2">The sequence shown here is derived from an EMBL/GenBank/DDBJ whole genome shotgun (WGS) entry which is preliminary data.</text>
</comment>